<dbReference type="Proteomes" id="UP000789342">
    <property type="component" value="Unassembled WGS sequence"/>
</dbReference>
<feature type="coiled-coil region" evidence="1">
    <location>
        <begin position="486"/>
        <end position="513"/>
    </location>
</feature>
<feature type="coiled-coil region" evidence="1">
    <location>
        <begin position="222"/>
        <end position="256"/>
    </location>
</feature>
<keyword evidence="4" id="KW-1185">Reference proteome</keyword>
<dbReference type="Gene3D" id="1.10.287.1490">
    <property type="match status" value="1"/>
</dbReference>
<dbReference type="OrthoDB" id="2392504at2759"/>
<comment type="caution">
    <text evidence="3">The sequence shown here is derived from an EMBL/GenBank/DDBJ whole genome shotgun (WGS) entry which is preliminary data.</text>
</comment>
<name>A0A9N9BGU9_9GLOM</name>
<organism evidence="3 4">
    <name type="scientific">Acaulospora morrowiae</name>
    <dbReference type="NCBI Taxonomy" id="94023"/>
    <lineage>
        <taxon>Eukaryota</taxon>
        <taxon>Fungi</taxon>
        <taxon>Fungi incertae sedis</taxon>
        <taxon>Mucoromycota</taxon>
        <taxon>Glomeromycotina</taxon>
        <taxon>Glomeromycetes</taxon>
        <taxon>Diversisporales</taxon>
        <taxon>Acaulosporaceae</taxon>
        <taxon>Acaulospora</taxon>
    </lineage>
</organism>
<dbReference type="EMBL" id="CAJVPV010004175">
    <property type="protein sequence ID" value="CAG8568214.1"/>
    <property type="molecule type" value="Genomic_DNA"/>
</dbReference>
<feature type="compositionally biased region" description="Basic residues" evidence="2">
    <location>
        <begin position="578"/>
        <end position="588"/>
    </location>
</feature>
<accession>A0A9N9BGU9</accession>
<feature type="region of interest" description="Disordered" evidence="2">
    <location>
        <begin position="578"/>
        <end position="599"/>
    </location>
</feature>
<evidence type="ECO:0000313" key="3">
    <source>
        <dbReference type="EMBL" id="CAG8568214.1"/>
    </source>
</evidence>
<keyword evidence="1" id="KW-0175">Coiled coil</keyword>
<dbReference type="AlphaFoldDB" id="A0A9N9BGU9"/>
<feature type="region of interest" description="Disordered" evidence="2">
    <location>
        <begin position="407"/>
        <end position="426"/>
    </location>
</feature>
<gene>
    <name evidence="3" type="ORF">AMORRO_LOCUS6342</name>
</gene>
<feature type="region of interest" description="Disordered" evidence="2">
    <location>
        <begin position="28"/>
        <end position="49"/>
    </location>
</feature>
<evidence type="ECO:0000256" key="2">
    <source>
        <dbReference type="SAM" id="MobiDB-lite"/>
    </source>
</evidence>
<evidence type="ECO:0000313" key="4">
    <source>
        <dbReference type="Proteomes" id="UP000789342"/>
    </source>
</evidence>
<protein>
    <submittedName>
        <fullName evidence="3">7175_t:CDS:1</fullName>
    </submittedName>
</protein>
<proteinExistence type="predicted"/>
<sequence>MKTLKFLQLKNRNPGGRQTRHSFAFFRTQDEGISNVPPPPPKPEKEKTTLKTYLSKRRNKREATSREVRASAVELVTINELKEEIQQREVTLVALDKRIKSIESERERTRVELTDAQTQLKDRVQEVSGLEKLLSERDQTIDQLTEMANKIKKEKSFLQIEFDKTKSELKVRESEIRNLNFSLLECAHDLQAAKTDLSATISEKDHALHEIQQRLSEREKLERTQTNQIVSLQQELESVQQDLRNAQSELEATRSMCDAEIEAAQAMCTAEIEATKAKCTAELGVIKAKYAAELHVAKEEHADELEATKAQLSFVKSQLDSTKAQLSFTKSKLEWAKADLSSIKSLLDSAKAELANTNNKFKRTTAELESSKEEIEKYVEMMAYRDGLTSLIITVYQEDIQVEKERSNEELEEKQDQISKMKTSYEKEKKTNAKTIKQLTNQVQNLTNSQVVVNDASSYITSVQEKARAYQLESENIKLRKQLEQSKTHVDDVELMKEEIARLQAENITLKITPKRKDSISDVANKIRSSFVPATPPESPCNSRPSSDAFSIVHEGILEDATEGNSIVTNGDWVTVRKRGSKSRRGSIRLRTGSRGGRK</sequence>
<evidence type="ECO:0000256" key="1">
    <source>
        <dbReference type="SAM" id="Coils"/>
    </source>
</evidence>
<feature type="coiled-coil region" evidence="1">
    <location>
        <begin position="78"/>
        <end position="161"/>
    </location>
</feature>
<reference evidence="3" key="1">
    <citation type="submission" date="2021-06" db="EMBL/GenBank/DDBJ databases">
        <authorList>
            <person name="Kallberg Y."/>
            <person name="Tangrot J."/>
            <person name="Rosling A."/>
        </authorList>
    </citation>
    <scope>NUCLEOTIDE SEQUENCE</scope>
    <source>
        <strain evidence="3">CL551</strain>
    </source>
</reference>
<feature type="non-terminal residue" evidence="3">
    <location>
        <position position="599"/>
    </location>
</feature>